<sequence length="142" mass="15190">MAGLALTTLPGCSDRGPASPELAPPQAAPIGARGVFDLALSDAEVAIADSVGRDHGKLDVMRHRLSPSMSWQSLCEFYAQRLGDGWKVLTTYPENHAAFLLRAWEHPSLLGGGPVLVAAWFKETAVDAEGRLFRPLLVAASR</sequence>
<name>A0A3N7HGW6_9BURK</name>
<dbReference type="AlphaFoldDB" id="A0A3N7HGW6"/>
<dbReference type="Proteomes" id="UP000267464">
    <property type="component" value="Unassembled WGS sequence"/>
</dbReference>
<evidence type="ECO:0000313" key="3">
    <source>
        <dbReference type="Proteomes" id="UP000267464"/>
    </source>
</evidence>
<feature type="region of interest" description="Disordered" evidence="1">
    <location>
        <begin position="1"/>
        <end position="26"/>
    </location>
</feature>
<proteinExistence type="predicted"/>
<evidence type="ECO:0000313" key="2">
    <source>
        <dbReference type="EMBL" id="RQP21250.1"/>
    </source>
</evidence>
<keyword evidence="3" id="KW-1185">Reference proteome</keyword>
<accession>A0A3N7HGW6</accession>
<organism evidence="2 3">
    <name type="scientific">Piscinibacter terrae</name>
    <dbReference type="NCBI Taxonomy" id="2496871"/>
    <lineage>
        <taxon>Bacteria</taxon>
        <taxon>Pseudomonadati</taxon>
        <taxon>Pseudomonadota</taxon>
        <taxon>Betaproteobacteria</taxon>
        <taxon>Burkholderiales</taxon>
        <taxon>Sphaerotilaceae</taxon>
        <taxon>Piscinibacter</taxon>
    </lineage>
</organism>
<reference evidence="2 3" key="1">
    <citation type="submission" date="2018-08" db="EMBL/GenBank/DDBJ databases">
        <authorList>
            <person name="Khan S.A."/>
            <person name="Jeon C.O."/>
            <person name="Chun B.H."/>
            <person name="Jeong S.E."/>
        </authorList>
    </citation>
    <scope>NUCLEOTIDE SEQUENCE [LARGE SCALE GENOMIC DNA]</scope>
    <source>
        <strain evidence="2 3">S-16</strain>
    </source>
</reference>
<protein>
    <submittedName>
        <fullName evidence="2">Uncharacterized protein</fullName>
    </submittedName>
</protein>
<evidence type="ECO:0000256" key="1">
    <source>
        <dbReference type="SAM" id="MobiDB-lite"/>
    </source>
</evidence>
<gene>
    <name evidence="2" type="ORF">DZC73_28865</name>
</gene>
<dbReference type="EMBL" id="QUSW01000012">
    <property type="protein sequence ID" value="RQP21250.1"/>
    <property type="molecule type" value="Genomic_DNA"/>
</dbReference>
<comment type="caution">
    <text evidence="2">The sequence shown here is derived from an EMBL/GenBank/DDBJ whole genome shotgun (WGS) entry which is preliminary data.</text>
</comment>
<reference evidence="2 3" key="2">
    <citation type="submission" date="2018-12" db="EMBL/GenBank/DDBJ databases">
        <title>Rhizobacter gummiphilus sp. nov., a rubber-degrading bacterium isolated from the soil of a botanical garden in Japan.</title>
        <authorList>
            <person name="Shunsuke S.S."/>
        </authorList>
    </citation>
    <scope>NUCLEOTIDE SEQUENCE [LARGE SCALE GENOMIC DNA]</scope>
    <source>
        <strain evidence="2 3">S-16</strain>
    </source>
</reference>